<dbReference type="InterPro" id="IPR013094">
    <property type="entry name" value="AB_hydrolase_3"/>
</dbReference>
<dbReference type="Pfam" id="PF00326">
    <property type="entry name" value="Peptidase_S9"/>
    <property type="match status" value="1"/>
</dbReference>
<dbReference type="PANTHER" id="PTHR48081">
    <property type="entry name" value="AB HYDROLASE SUPERFAMILY PROTEIN C4A8.06C"/>
    <property type="match status" value="1"/>
</dbReference>
<dbReference type="Proteomes" id="UP000193467">
    <property type="component" value="Unassembled WGS sequence"/>
</dbReference>
<evidence type="ECO:0000313" key="4">
    <source>
        <dbReference type="EMBL" id="ORY81772.1"/>
    </source>
</evidence>
<evidence type="ECO:0000256" key="1">
    <source>
        <dbReference type="ARBA" id="ARBA00022801"/>
    </source>
</evidence>
<dbReference type="GO" id="GO:0008236">
    <property type="term" value="F:serine-type peptidase activity"/>
    <property type="evidence" value="ECO:0007669"/>
    <property type="project" value="InterPro"/>
</dbReference>
<comment type="caution">
    <text evidence="4">The sequence shown here is derived from an EMBL/GenBank/DDBJ whole genome shotgun (WGS) entry which is preliminary data.</text>
</comment>
<dbReference type="Gene3D" id="3.40.50.1820">
    <property type="entry name" value="alpha/beta hydrolase"/>
    <property type="match status" value="1"/>
</dbReference>
<feature type="domain" description="Peptidase S9 prolyl oligopeptidase catalytic" evidence="2">
    <location>
        <begin position="231"/>
        <end position="310"/>
    </location>
</feature>
<evidence type="ECO:0000313" key="5">
    <source>
        <dbReference type="Proteomes" id="UP000193467"/>
    </source>
</evidence>
<evidence type="ECO:0000259" key="2">
    <source>
        <dbReference type="Pfam" id="PF00326"/>
    </source>
</evidence>
<keyword evidence="5" id="KW-1185">Reference proteome</keyword>
<keyword evidence="1 4" id="KW-0378">Hydrolase</keyword>
<organism evidence="4 5">
    <name type="scientific">Leucosporidium creatinivorum</name>
    <dbReference type="NCBI Taxonomy" id="106004"/>
    <lineage>
        <taxon>Eukaryota</taxon>
        <taxon>Fungi</taxon>
        <taxon>Dikarya</taxon>
        <taxon>Basidiomycota</taxon>
        <taxon>Pucciniomycotina</taxon>
        <taxon>Microbotryomycetes</taxon>
        <taxon>Leucosporidiales</taxon>
        <taxon>Leucosporidium</taxon>
    </lineage>
</organism>
<feature type="domain" description="Alpha/beta hydrolase fold-3" evidence="3">
    <location>
        <begin position="37"/>
        <end position="153"/>
    </location>
</feature>
<dbReference type="InterPro" id="IPR001375">
    <property type="entry name" value="Peptidase_S9_cat"/>
</dbReference>
<protein>
    <submittedName>
        <fullName evidence="4">Alpha/Beta hydrolase protein</fullName>
    </submittedName>
</protein>
<proteinExistence type="predicted"/>
<dbReference type="InterPro" id="IPR029058">
    <property type="entry name" value="AB_hydrolase_fold"/>
</dbReference>
<evidence type="ECO:0000259" key="3">
    <source>
        <dbReference type="Pfam" id="PF07859"/>
    </source>
</evidence>
<accession>A0A1Y2FCX9</accession>
<sequence>MATPSPATYCFKTVDGLPIHADVFLPTSTSTHSLPVLLWWHGGGLLMSSRATIGPHLRRAAEKYKMAVVSADYRLAPQAPIPQIMEDVRDAASWVRDKLPGILGEGVIDPARLIVGGHSAGGYLALLSASPKIGITPPPKAVVALYPITNPRGPFFTTAQRPVSGIPNDRIIAHEEMARHIDPSAAILSGSTPPCFPPPHGDRGELYLYMVQEALLEKLLFGKAPDAEVEDYIPAKFWSKASPPTWIYHGQVDNRVGIEQSLTLVQAIKDVGAPYVFEEIPRPKAQHLFDHFDPAEELESMYAFIKQHFDI</sequence>
<gene>
    <name evidence="4" type="ORF">BCR35DRAFT_331524</name>
</gene>
<reference evidence="4 5" key="1">
    <citation type="submission" date="2016-07" db="EMBL/GenBank/DDBJ databases">
        <title>Pervasive Adenine N6-methylation of Active Genes in Fungi.</title>
        <authorList>
            <consortium name="DOE Joint Genome Institute"/>
            <person name="Mondo S.J."/>
            <person name="Dannebaum R.O."/>
            <person name="Kuo R.C."/>
            <person name="Labutti K."/>
            <person name="Haridas S."/>
            <person name="Kuo A."/>
            <person name="Salamov A."/>
            <person name="Ahrendt S.R."/>
            <person name="Lipzen A."/>
            <person name="Sullivan W."/>
            <person name="Andreopoulos W.B."/>
            <person name="Clum A."/>
            <person name="Lindquist E."/>
            <person name="Daum C."/>
            <person name="Ramamoorthy G.K."/>
            <person name="Gryganskyi A."/>
            <person name="Culley D."/>
            <person name="Magnuson J.K."/>
            <person name="James T.Y."/>
            <person name="O'Malley M.A."/>
            <person name="Stajich J.E."/>
            <person name="Spatafora J.W."/>
            <person name="Visel A."/>
            <person name="Grigoriev I.V."/>
        </authorList>
    </citation>
    <scope>NUCLEOTIDE SEQUENCE [LARGE SCALE GENOMIC DNA]</scope>
    <source>
        <strain evidence="4 5">62-1032</strain>
    </source>
</reference>
<dbReference type="InParanoid" id="A0A1Y2FCX9"/>
<dbReference type="AlphaFoldDB" id="A0A1Y2FCX9"/>
<dbReference type="PANTHER" id="PTHR48081:SF3">
    <property type="entry name" value="ALPHA_BETA HYDROLASE FOLD-3 DOMAIN-CONTAINING PROTEIN"/>
    <property type="match status" value="1"/>
</dbReference>
<dbReference type="GO" id="GO:0006508">
    <property type="term" value="P:proteolysis"/>
    <property type="evidence" value="ECO:0007669"/>
    <property type="project" value="InterPro"/>
</dbReference>
<dbReference type="SUPFAM" id="SSF53474">
    <property type="entry name" value="alpha/beta-Hydrolases"/>
    <property type="match status" value="1"/>
</dbReference>
<name>A0A1Y2FCX9_9BASI</name>
<dbReference type="EMBL" id="MCGR01000022">
    <property type="protein sequence ID" value="ORY81772.1"/>
    <property type="molecule type" value="Genomic_DNA"/>
</dbReference>
<dbReference type="STRING" id="106004.A0A1Y2FCX9"/>
<dbReference type="InterPro" id="IPR050300">
    <property type="entry name" value="GDXG_lipolytic_enzyme"/>
</dbReference>
<dbReference type="OrthoDB" id="408631at2759"/>
<dbReference type="Pfam" id="PF07859">
    <property type="entry name" value="Abhydrolase_3"/>
    <property type="match status" value="1"/>
</dbReference>